<dbReference type="AlphaFoldDB" id="A0A6A4HY95"/>
<name>A0A6A4HY95_9AGAR</name>
<proteinExistence type="predicted"/>
<organism evidence="2 3">
    <name type="scientific">Gymnopus androsaceus JB14</name>
    <dbReference type="NCBI Taxonomy" id="1447944"/>
    <lineage>
        <taxon>Eukaryota</taxon>
        <taxon>Fungi</taxon>
        <taxon>Dikarya</taxon>
        <taxon>Basidiomycota</taxon>
        <taxon>Agaricomycotina</taxon>
        <taxon>Agaricomycetes</taxon>
        <taxon>Agaricomycetidae</taxon>
        <taxon>Agaricales</taxon>
        <taxon>Marasmiineae</taxon>
        <taxon>Omphalotaceae</taxon>
        <taxon>Gymnopus</taxon>
    </lineage>
</organism>
<dbReference type="EMBL" id="ML769444">
    <property type="protein sequence ID" value="KAE9401555.1"/>
    <property type="molecule type" value="Genomic_DNA"/>
</dbReference>
<dbReference type="OrthoDB" id="2991206at2759"/>
<reference evidence="2" key="1">
    <citation type="journal article" date="2019" name="Environ. Microbiol.">
        <title>Fungal ecological strategies reflected in gene transcription - a case study of two litter decomposers.</title>
        <authorList>
            <person name="Barbi F."/>
            <person name="Kohler A."/>
            <person name="Barry K."/>
            <person name="Baskaran P."/>
            <person name="Daum C."/>
            <person name="Fauchery L."/>
            <person name="Ihrmark K."/>
            <person name="Kuo A."/>
            <person name="LaButti K."/>
            <person name="Lipzen A."/>
            <person name="Morin E."/>
            <person name="Grigoriev I.V."/>
            <person name="Henrissat B."/>
            <person name="Lindahl B."/>
            <person name="Martin F."/>
        </authorList>
    </citation>
    <scope>NUCLEOTIDE SEQUENCE</scope>
    <source>
        <strain evidence="2">JB14</strain>
    </source>
</reference>
<sequence length="412" mass="44647">MAPQSNSGFSFTGMVGATMGALKKGHLAGYNKVSTEEGRVTLPVHTPSGYQDKDLEEEEGLLNTRTMKRTIKRRWLNCGLFCKAIAIVVAIFFIISAGKLIMWAIGPAITGLEGMPVFSESLGCMDDASYLYNGGETTLSIPIGQRKDHSIDIGGSAVGTITVTEAAADIDEVQYKFTIRSNDMSMVDQIDLTYPGLKPGPDSTSRLVIGTPRYPRDSSSCVRYDVVMYIPRALKKLHVASHAACTCQIRSRGPPRSGGNNLRSTSLSLEVYRGWLVGQASIVNRTSIATQRGDGVMNVHVHPTAPADPENPSQVTLQTYSGAGRTDLFFENDKVFAHRPIKSLHTSAMRADVYLHYKAAEFDGNINLGSSSFTATGAKPYSAGGSWTHWVGDTDGKDEIIVKSKGWTGLYF</sequence>
<gene>
    <name evidence="2" type="ORF">BT96DRAFT_956449</name>
</gene>
<evidence type="ECO:0000313" key="2">
    <source>
        <dbReference type="EMBL" id="KAE9401555.1"/>
    </source>
</evidence>
<keyword evidence="1" id="KW-0472">Membrane</keyword>
<evidence type="ECO:0000256" key="1">
    <source>
        <dbReference type="SAM" id="Phobius"/>
    </source>
</evidence>
<accession>A0A6A4HY95</accession>
<evidence type="ECO:0000313" key="3">
    <source>
        <dbReference type="Proteomes" id="UP000799118"/>
    </source>
</evidence>
<keyword evidence="1" id="KW-1133">Transmembrane helix</keyword>
<protein>
    <submittedName>
        <fullName evidence="2">Uncharacterized protein</fullName>
    </submittedName>
</protein>
<dbReference type="Proteomes" id="UP000799118">
    <property type="component" value="Unassembled WGS sequence"/>
</dbReference>
<feature type="transmembrane region" description="Helical" evidence="1">
    <location>
        <begin position="75"/>
        <end position="95"/>
    </location>
</feature>
<keyword evidence="1" id="KW-0812">Transmembrane</keyword>
<keyword evidence="3" id="KW-1185">Reference proteome</keyword>